<dbReference type="Pfam" id="PF01863">
    <property type="entry name" value="YgjP-like"/>
    <property type="match status" value="1"/>
</dbReference>
<gene>
    <name evidence="3" type="ORF">GCM10020260_02640</name>
</gene>
<organism evidence="3 4">
    <name type="scientific">Nesterenkonia halobia</name>
    <dbReference type="NCBI Taxonomy" id="37922"/>
    <lineage>
        <taxon>Bacteria</taxon>
        <taxon>Bacillati</taxon>
        <taxon>Actinomycetota</taxon>
        <taxon>Actinomycetes</taxon>
        <taxon>Micrococcales</taxon>
        <taxon>Micrococcaceae</taxon>
        <taxon>Nesterenkonia</taxon>
    </lineage>
</organism>
<dbReference type="Gene3D" id="3.30.2010.10">
    <property type="entry name" value="Metalloproteases ('zincins'), catalytic domain"/>
    <property type="match status" value="1"/>
</dbReference>
<dbReference type="InterPro" id="IPR053136">
    <property type="entry name" value="UTP_pyrophosphatase-like"/>
</dbReference>
<dbReference type="CDD" id="cd07344">
    <property type="entry name" value="M48_yhfN_like"/>
    <property type="match status" value="1"/>
</dbReference>
<name>A0ABP6RA57_9MICC</name>
<evidence type="ECO:0000313" key="4">
    <source>
        <dbReference type="Proteomes" id="UP001501736"/>
    </source>
</evidence>
<dbReference type="InterPro" id="IPR002725">
    <property type="entry name" value="YgjP-like_metallopeptidase"/>
</dbReference>
<comment type="caution">
    <text evidence="3">The sequence shown here is derived from an EMBL/GenBank/DDBJ whole genome shotgun (WGS) entry which is preliminary data.</text>
</comment>
<feature type="compositionally biased region" description="Low complexity" evidence="1">
    <location>
        <begin position="1"/>
        <end position="14"/>
    </location>
</feature>
<feature type="region of interest" description="Disordered" evidence="1">
    <location>
        <begin position="1"/>
        <end position="34"/>
    </location>
</feature>
<evidence type="ECO:0000256" key="1">
    <source>
        <dbReference type="SAM" id="MobiDB-lite"/>
    </source>
</evidence>
<keyword evidence="4" id="KW-1185">Reference proteome</keyword>
<protein>
    <submittedName>
        <fullName evidence="3">M48 family metallopeptidase</fullName>
    </submittedName>
</protein>
<dbReference type="Proteomes" id="UP001501736">
    <property type="component" value="Unassembled WGS sequence"/>
</dbReference>
<feature type="compositionally biased region" description="Basic and acidic residues" evidence="1">
    <location>
        <begin position="24"/>
        <end position="34"/>
    </location>
</feature>
<evidence type="ECO:0000259" key="2">
    <source>
        <dbReference type="Pfam" id="PF01863"/>
    </source>
</evidence>
<evidence type="ECO:0000313" key="3">
    <source>
        <dbReference type="EMBL" id="GAA3279456.1"/>
    </source>
</evidence>
<feature type="domain" description="YgjP-like metallopeptidase" evidence="2">
    <location>
        <begin position="89"/>
        <end position="185"/>
    </location>
</feature>
<sequence>MASSSSSRGRPRSGSGSGRKPAQTRRETEQVEVDGHPVIVVRSSRRTRTVSADQVDGVLRLQVPMRLTRRQVDGHARAFRQKLERRAARGERSEDELMRRARQLVAEYFGGLLDPAEVRSVTWSDRQNTLWGSTTALEGTIRLSSRLSGMPVWVQDSVLVHELAHLIAPDHGAEFQRLVAAYPHTVAADAYLEGVSYGWRNPQG</sequence>
<accession>A0ABP6RA57</accession>
<reference evidence="4" key="1">
    <citation type="journal article" date="2019" name="Int. J. Syst. Evol. Microbiol.">
        <title>The Global Catalogue of Microorganisms (GCM) 10K type strain sequencing project: providing services to taxonomists for standard genome sequencing and annotation.</title>
        <authorList>
            <consortium name="The Broad Institute Genomics Platform"/>
            <consortium name="The Broad Institute Genome Sequencing Center for Infectious Disease"/>
            <person name="Wu L."/>
            <person name="Ma J."/>
        </authorList>
    </citation>
    <scope>NUCLEOTIDE SEQUENCE [LARGE SCALE GENOMIC DNA]</scope>
    <source>
        <strain evidence="4">JCM 11483</strain>
    </source>
</reference>
<dbReference type="PANTHER" id="PTHR30399">
    <property type="entry name" value="UNCHARACTERIZED PROTEIN YGJP"/>
    <property type="match status" value="1"/>
</dbReference>
<dbReference type="PANTHER" id="PTHR30399:SF1">
    <property type="entry name" value="UTP PYROPHOSPHATASE"/>
    <property type="match status" value="1"/>
</dbReference>
<proteinExistence type="predicted"/>
<dbReference type="RefSeq" id="WP_344717391.1">
    <property type="nucleotide sequence ID" value="NZ_BAAAYG010000002.1"/>
</dbReference>
<dbReference type="EMBL" id="BAAAYG010000002">
    <property type="protein sequence ID" value="GAA3279456.1"/>
    <property type="molecule type" value="Genomic_DNA"/>
</dbReference>